<comment type="function">
    <text evidence="2">F-actin-capping proteins bind in a Ca(2+)-independent manner to the fast growing ends of actin filaments (barbed end) thereby blocking the exchange of subunits at these ends. Unlike other capping proteins (such as gelsolin and severin), these proteins do not sever actin filaments.</text>
</comment>
<dbReference type="SUPFAM" id="SSF90096">
    <property type="entry name" value="Subunits of heterodimeric actin filament capping protein Capz"/>
    <property type="match status" value="1"/>
</dbReference>
<dbReference type="PANTHER" id="PTHR10653:SF0">
    <property type="entry name" value="F-ACTIN-CAPPING PROTEIN SUBUNIT ALPHA"/>
    <property type="match status" value="1"/>
</dbReference>
<evidence type="ECO:0000313" key="4">
    <source>
        <dbReference type="Proteomes" id="UP000663873"/>
    </source>
</evidence>
<protein>
    <recommendedName>
        <fullName evidence="2">F-actin-capping protein subunit alpha</fullName>
    </recommendedName>
</protein>
<dbReference type="GO" id="GO:0030863">
    <property type="term" value="C:cortical cytoskeleton"/>
    <property type="evidence" value="ECO:0007669"/>
    <property type="project" value="TreeGrafter"/>
</dbReference>
<dbReference type="Gene3D" id="3.30.1140.60">
    <property type="entry name" value="F-actin capping protein, alpha subunit"/>
    <property type="match status" value="1"/>
</dbReference>
<organism evidence="3 4">
    <name type="scientific">Rotaria socialis</name>
    <dbReference type="NCBI Taxonomy" id="392032"/>
    <lineage>
        <taxon>Eukaryota</taxon>
        <taxon>Metazoa</taxon>
        <taxon>Spiralia</taxon>
        <taxon>Gnathifera</taxon>
        <taxon>Rotifera</taxon>
        <taxon>Eurotatoria</taxon>
        <taxon>Bdelloidea</taxon>
        <taxon>Philodinida</taxon>
        <taxon>Philodinidae</taxon>
        <taxon>Rotaria</taxon>
    </lineage>
</organism>
<dbReference type="PANTHER" id="PTHR10653">
    <property type="entry name" value="F-ACTIN-CAPPING PROTEIN SUBUNIT ALPHA"/>
    <property type="match status" value="1"/>
</dbReference>
<keyword evidence="2" id="KW-0009">Actin-binding</keyword>
<comment type="subunit">
    <text evidence="2">Heterodimer of an alpha and a beta subunit.</text>
</comment>
<keyword evidence="1 2" id="KW-0117">Actin capping</keyword>
<dbReference type="EMBL" id="CAJOBP010034034">
    <property type="protein sequence ID" value="CAF4693636.1"/>
    <property type="molecule type" value="Genomic_DNA"/>
</dbReference>
<name>A0A821I1U6_9BILA</name>
<gene>
    <name evidence="3" type="ORF">UJA718_LOCUS35876</name>
</gene>
<dbReference type="AlphaFoldDB" id="A0A821I1U6"/>
<evidence type="ECO:0000313" key="3">
    <source>
        <dbReference type="EMBL" id="CAF4693636.1"/>
    </source>
</evidence>
<accession>A0A821I1U6</accession>
<dbReference type="GO" id="GO:0051015">
    <property type="term" value="F:actin filament binding"/>
    <property type="evidence" value="ECO:0007669"/>
    <property type="project" value="TreeGrafter"/>
</dbReference>
<dbReference type="InterPro" id="IPR037282">
    <property type="entry name" value="CapZ_alpha/beta"/>
</dbReference>
<dbReference type="InterPro" id="IPR002189">
    <property type="entry name" value="CapZ_alpha"/>
</dbReference>
<dbReference type="GO" id="GO:0051016">
    <property type="term" value="P:barbed-end actin filament capping"/>
    <property type="evidence" value="ECO:0007669"/>
    <property type="project" value="UniProtKB-UniRule"/>
</dbReference>
<keyword evidence="4" id="KW-1185">Reference proteome</keyword>
<evidence type="ECO:0000256" key="2">
    <source>
        <dbReference type="RuleBase" id="RU365077"/>
    </source>
</evidence>
<feature type="non-terminal residue" evidence="3">
    <location>
        <position position="1"/>
    </location>
</feature>
<reference evidence="3" key="1">
    <citation type="submission" date="2021-02" db="EMBL/GenBank/DDBJ databases">
        <authorList>
            <person name="Nowell W R."/>
        </authorList>
    </citation>
    <scope>NUCLEOTIDE SEQUENCE</scope>
</reference>
<dbReference type="Proteomes" id="UP000663873">
    <property type="component" value="Unassembled WGS sequence"/>
</dbReference>
<dbReference type="Pfam" id="PF01267">
    <property type="entry name" value="F-actin_cap_A"/>
    <property type="match status" value="1"/>
</dbReference>
<evidence type="ECO:0000256" key="1">
    <source>
        <dbReference type="ARBA" id="ARBA00022467"/>
    </source>
</evidence>
<dbReference type="InterPro" id="IPR042489">
    <property type="entry name" value="CapZ_alpha_1"/>
</dbReference>
<comment type="caution">
    <text evidence="3">The sequence shown here is derived from an EMBL/GenBank/DDBJ whole genome shotgun (WGS) entry which is preliminary data.</text>
</comment>
<dbReference type="GO" id="GO:0008290">
    <property type="term" value="C:F-actin capping protein complex"/>
    <property type="evidence" value="ECO:0007669"/>
    <property type="project" value="UniProtKB-UniRule"/>
</dbReference>
<proteinExistence type="inferred from homology"/>
<sequence length="48" mass="5477">MDETLTDEDKASIARRFIVHAPPGEFNEVFNDVRTLLNDDSLVRRSVS</sequence>
<comment type="similarity">
    <text evidence="2">Belongs to the F-actin-capping protein alpha subunit family.</text>
</comment>
<dbReference type="GO" id="GO:0030036">
    <property type="term" value="P:actin cytoskeleton organization"/>
    <property type="evidence" value="ECO:0007669"/>
    <property type="project" value="TreeGrafter"/>
</dbReference>